<dbReference type="InterPro" id="IPR001937">
    <property type="entry name" value="GalP_UDPtransf1"/>
</dbReference>
<evidence type="ECO:0000256" key="3">
    <source>
        <dbReference type="ARBA" id="ARBA00022679"/>
    </source>
</evidence>
<protein>
    <submittedName>
        <fullName evidence="11">Galactose-1-phosphate uridylyltransferase</fullName>
    </submittedName>
</protein>
<reference evidence="11" key="1">
    <citation type="journal article" date="2023" name="G3 (Bethesda)">
        <title>Whole genome assembly and annotation of the endangered Caribbean coral Acropora cervicornis.</title>
        <authorList>
            <person name="Selwyn J.D."/>
            <person name="Vollmer S.V."/>
        </authorList>
    </citation>
    <scope>NUCLEOTIDE SEQUENCE</scope>
    <source>
        <strain evidence="11">K2</strain>
    </source>
</reference>
<dbReference type="Proteomes" id="UP001249851">
    <property type="component" value="Unassembled WGS sequence"/>
</dbReference>
<feature type="compositionally biased region" description="Basic and acidic residues" evidence="8">
    <location>
        <begin position="47"/>
        <end position="61"/>
    </location>
</feature>
<dbReference type="PANTHER" id="PTHR11943:SF1">
    <property type="entry name" value="GALACTOSE-1-PHOSPHATE URIDYLYLTRANSFERASE"/>
    <property type="match status" value="1"/>
</dbReference>
<keyword evidence="4 11" id="KW-0548">Nucleotidyltransferase</keyword>
<comment type="caution">
    <text evidence="11">The sequence shown here is derived from an EMBL/GenBank/DDBJ whole genome shotgun (WGS) entry which is preliminary data.</text>
</comment>
<gene>
    <name evidence="11" type="ORF">P5673_032131</name>
</gene>
<sequence length="367" mass="42177">MANEERVLSDKGKAFDFTEFQHTRYNPLRGEWILVSPHRMKRPWKGQTEKPQEDAIPRWDPKNPLCPRTVRASGKISQFIHYLNVNQHKEPVMCFHPWSDLTLPVMSIDEILAVIKEWISQFLKTKIWASSFLPNEAAAEDRTQKEYLQEHNVPMLVEYARLEEQQKVRIVVDNKDWIVVVPFWATWPYEVLLLPRRHVLRLSDLTEEEQKNLADIMKRLLIKYDNLFKVSFPYSMGWHGAPTGKQDKDCRQVGLRLVRPERLGWSAAGGGFCGRKVHLPELHMIVGQGDVSSDLSSIFAAQEVSFELLLPPSAARLLAVVLGSLLGWSNFTAVGSKVKKFMVGYEMLAQSQRDLTAEQKSKQNGVE</sequence>
<evidence type="ECO:0000256" key="1">
    <source>
        <dbReference type="ARBA" id="ARBA00001947"/>
    </source>
</evidence>
<evidence type="ECO:0000256" key="6">
    <source>
        <dbReference type="ARBA" id="ARBA00022833"/>
    </source>
</evidence>
<evidence type="ECO:0000259" key="9">
    <source>
        <dbReference type="Pfam" id="PF01087"/>
    </source>
</evidence>
<proteinExistence type="inferred from homology"/>
<dbReference type="EMBL" id="JARQWQ010000167">
    <property type="protein sequence ID" value="KAK2547793.1"/>
    <property type="molecule type" value="Genomic_DNA"/>
</dbReference>
<evidence type="ECO:0000256" key="8">
    <source>
        <dbReference type="SAM" id="MobiDB-lite"/>
    </source>
</evidence>
<evidence type="ECO:0000259" key="10">
    <source>
        <dbReference type="Pfam" id="PF02744"/>
    </source>
</evidence>
<keyword evidence="7" id="KW-0119">Carbohydrate metabolism</keyword>
<dbReference type="InterPro" id="IPR005849">
    <property type="entry name" value="GalP_Utransf_N"/>
</dbReference>
<evidence type="ECO:0000313" key="12">
    <source>
        <dbReference type="Proteomes" id="UP001249851"/>
    </source>
</evidence>
<reference evidence="11" key="2">
    <citation type="journal article" date="2023" name="Science">
        <title>Genomic signatures of disease resistance in endangered staghorn corals.</title>
        <authorList>
            <person name="Vollmer S.V."/>
            <person name="Selwyn J.D."/>
            <person name="Despard B.A."/>
            <person name="Roesel C.L."/>
        </authorList>
    </citation>
    <scope>NUCLEOTIDE SEQUENCE</scope>
    <source>
        <strain evidence="11">K2</strain>
    </source>
</reference>
<evidence type="ECO:0000256" key="7">
    <source>
        <dbReference type="ARBA" id="ARBA00023277"/>
    </source>
</evidence>
<dbReference type="GO" id="GO:0008108">
    <property type="term" value="F:UDP-glucose:hexose-1-phosphate uridylyltransferase activity"/>
    <property type="evidence" value="ECO:0007669"/>
    <property type="project" value="InterPro"/>
</dbReference>
<keyword evidence="6" id="KW-0862">Zinc</keyword>
<dbReference type="GO" id="GO:0005737">
    <property type="term" value="C:cytoplasm"/>
    <property type="evidence" value="ECO:0007669"/>
    <property type="project" value="TreeGrafter"/>
</dbReference>
<evidence type="ECO:0000256" key="5">
    <source>
        <dbReference type="ARBA" id="ARBA00022723"/>
    </source>
</evidence>
<dbReference type="InterPro" id="IPR036265">
    <property type="entry name" value="HIT-like_sf"/>
</dbReference>
<keyword evidence="12" id="KW-1185">Reference proteome</keyword>
<dbReference type="GO" id="GO:0033499">
    <property type="term" value="P:galactose catabolic process via UDP-galactose, Leloir pathway"/>
    <property type="evidence" value="ECO:0007669"/>
    <property type="project" value="TreeGrafter"/>
</dbReference>
<feature type="domain" description="Galactose-1-phosphate uridyl transferase C-terminal" evidence="10">
    <location>
        <begin position="140"/>
        <end position="248"/>
    </location>
</feature>
<evidence type="ECO:0000313" key="11">
    <source>
        <dbReference type="EMBL" id="KAK2547793.1"/>
    </source>
</evidence>
<dbReference type="PIRSF" id="PIRSF000808">
    <property type="entry name" value="GalT"/>
    <property type="match status" value="1"/>
</dbReference>
<dbReference type="GO" id="GO:0008270">
    <property type="term" value="F:zinc ion binding"/>
    <property type="evidence" value="ECO:0007669"/>
    <property type="project" value="InterPro"/>
</dbReference>
<name>A0AAD9PRK9_ACRCE</name>
<feature type="domain" description="Galactose-1-phosphate uridyl transferase N-terminal" evidence="9">
    <location>
        <begin position="92"/>
        <end position="124"/>
    </location>
</feature>
<accession>A0AAD9PRK9</accession>
<keyword evidence="3" id="KW-0808">Transferase</keyword>
<dbReference type="InterPro" id="IPR005850">
    <property type="entry name" value="GalP_Utransf_C"/>
</dbReference>
<dbReference type="AlphaFoldDB" id="A0AAD9PRK9"/>
<dbReference type="Gene3D" id="3.30.428.10">
    <property type="entry name" value="HIT-like"/>
    <property type="match status" value="2"/>
</dbReference>
<comment type="cofactor">
    <cofactor evidence="1">
        <name>Zn(2+)</name>
        <dbReference type="ChEBI" id="CHEBI:29105"/>
    </cofactor>
</comment>
<dbReference type="PANTHER" id="PTHR11943">
    <property type="entry name" value="GALACTOSE-1-PHOSPHATE URIDYLYLTRANSFERASE"/>
    <property type="match status" value="1"/>
</dbReference>
<evidence type="ECO:0000256" key="4">
    <source>
        <dbReference type="ARBA" id="ARBA00022695"/>
    </source>
</evidence>
<dbReference type="SUPFAM" id="SSF54197">
    <property type="entry name" value="HIT-like"/>
    <property type="match status" value="2"/>
</dbReference>
<evidence type="ECO:0000256" key="2">
    <source>
        <dbReference type="ARBA" id="ARBA00010951"/>
    </source>
</evidence>
<comment type="similarity">
    <text evidence="2">Belongs to the galactose-1-phosphate uridylyltransferase type 1 family.</text>
</comment>
<dbReference type="NCBIfam" id="TIGR00209">
    <property type="entry name" value="galT_1"/>
    <property type="match status" value="1"/>
</dbReference>
<feature type="region of interest" description="Disordered" evidence="8">
    <location>
        <begin position="43"/>
        <end position="62"/>
    </location>
</feature>
<organism evidence="11 12">
    <name type="scientific">Acropora cervicornis</name>
    <name type="common">Staghorn coral</name>
    <dbReference type="NCBI Taxonomy" id="6130"/>
    <lineage>
        <taxon>Eukaryota</taxon>
        <taxon>Metazoa</taxon>
        <taxon>Cnidaria</taxon>
        <taxon>Anthozoa</taxon>
        <taxon>Hexacorallia</taxon>
        <taxon>Scleractinia</taxon>
        <taxon>Astrocoeniina</taxon>
        <taxon>Acroporidae</taxon>
        <taxon>Acropora</taxon>
    </lineage>
</organism>
<keyword evidence="5" id="KW-0479">Metal-binding</keyword>
<dbReference type="Pfam" id="PF01087">
    <property type="entry name" value="GalP_UDP_transf"/>
    <property type="match status" value="2"/>
</dbReference>
<dbReference type="Pfam" id="PF02744">
    <property type="entry name" value="GalP_UDP_tr_C"/>
    <property type="match status" value="1"/>
</dbReference>
<feature type="domain" description="Galactose-1-phosphate uridyl transferase N-terminal" evidence="9">
    <location>
        <begin position="17"/>
        <end position="76"/>
    </location>
</feature>